<evidence type="ECO:0000256" key="4">
    <source>
        <dbReference type="ARBA" id="ARBA00039055"/>
    </source>
</evidence>
<keyword evidence="2" id="KW-0284">Flavonoid biosynthesis</keyword>
<organism evidence="10">
    <name type="scientific">Picea sitchensis</name>
    <name type="common">Sitka spruce</name>
    <name type="synonym">Pinus sitchensis</name>
    <dbReference type="NCBI Taxonomy" id="3332"/>
    <lineage>
        <taxon>Eukaryota</taxon>
        <taxon>Viridiplantae</taxon>
        <taxon>Streptophyta</taxon>
        <taxon>Embryophyta</taxon>
        <taxon>Tracheophyta</taxon>
        <taxon>Spermatophyta</taxon>
        <taxon>Pinopsida</taxon>
        <taxon>Pinidae</taxon>
        <taxon>Conifers I</taxon>
        <taxon>Pinales</taxon>
        <taxon>Pinaceae</taxon>
        <taxon>Picea</taxon>
    </lineage>
</organism>
<keyword evidence="1" id="KW-0560">Oxidoreductase</keyword>
<dbReference type="InterPro" id="IPR001509">
    <property type="entry name" value="Epimerase_deHydtase"/>
</dbReference>
<dbReference type="Gene3D" id="3.40.50.720">
    <property type="entry name" value="NAD(P)-binding Rossmann-like Domain"/>
    <property type="match status" value="1"/>
</dbReference>
<comment type="similarity">
    <text evidence="3">Belongs to the NAD(P)-dependent epimerase/dehydratase family. Dihydroflavonol-4-reductase subfamily.</text>
</comment>
<evidence type="ECO:0000256" key="3">
    <source>
        <dbReference type="ARBA" id="ARBA00023445"/>
    </source>
</evidence>
<evidence type="ECO:0000313" key="10">
    <source>
        <dbReference type="EMBL" id="ABK24604.1"/>
    </source>
</evidence>
<dbReference type="CDD" id="cd08958">
    <property type="entry name" value="FR_SDR_e"/>
    <property type="match status" value="1"/>
</dbReference>
<dbReference type="InterPro" id="IPR036291">
    <property type="entry name" value="NAD(P)-bd_dom_sf"/>
</dbReference>
<evidence type="ECO:0000256" key="7">
    <source>
        <dbReference type="ARBA" id="ARBA00048870"/>
    </source>
</evidence>
<dbReference type="InterPro" id="IPR050425">
    <property type="entry name" value="NAD(P)_dehydrat-like"/>
</dbReference>
<dbReference type="Pfam" id="PF01370">
    <property type="entry name" value="Epimerase"/>
    <property type="match status" value="1"/>
</dbReference>
<reference evidence="10" key="1">
    <citation type="journal article" date="2008" name="BMC Genomics">
        <title>A conifer genomics resource of 200,000 spruce (Picea spp.) ESTs and 6,464 high-quality, sequence-finished full-length cDNAs for Sitka spruce (Picea sitchensis).</title>
        <authorList>
            <person name="Ralph S.G."/>
            <person name="Chun H.J."/>
            <person name="Kolosova N."/>
            <person name="Cooper D."/>
            <person name="Oddy C."/>
            <person name="Ritland C.E."/>
            <person name="Kirkpatrick R."/>
            <person name="Moore R."/>
            <person name="Barber S."/>
            <person name="Holt R.A."/>
            <person name="Jones S.J."/>
            <person name="Marra M.A."/>
            <person name="Douglas C.J."/>
            <person name="Ritland K."/>
            <person name="Bohlmann J."/>
        </authorList>
    </citation>
    <scope>NUCLEOTIDE SEQUENCE</scope>
    <source>
        <tissue evidence="10">Bark</tissue>
    </source>
</reference>
<dbReference type="PANTHER" id="PTHR10366:SF564">
    <property type="entry name" value="STEROL-4-ALPHA-CARBOXYLATE 3-DEHYDROGENASE, DECARBOXYLATING"/>
    <property type="match status" value="1"/>
</dbReference>
<dbReference type="OMA" id="ETCWSDV"/>
<dbReference type="GO" id="GO:0045552">
    <property type="term" value="F:dihydroflavanol 4-reductase activity"/>
    <property type="evidence" value="ECO:0007669"/>
    <property type="project" value="UniProtKB-EC"/>
</dbReference>
<dbReference type="EC" id="1.1.1.219" evidence="5"/>
<dbReference type="GO" id="GO:0009813">
    <property type="term" value="P:flavonoid biosynthetic process"/>
    <property type="evidence" value="ECO:0007669"/>
    <property type="project" value="UniProtKB-KW"/>
</dbReference>
<evidence type="ECO:0000259" key="9">
    <source>
        <dbReference type="Pfam" id="PF01370"/>
    </source>
</evidence>
<feature type="domain" description="NAD-dependent epimerase/dehydratase" evidence="9">
    <location>
        <begin position="93"/>
        <end position="336"/>
    </location>
</feature>
<name>A9NVE3_PICSI</name>
<dbReference type="SUPFAM" id="SSF51735">
    <property type="entry name" value="NAD(P)-binding Rossmann-fold domains"/>
    <property type="match status" value="1"/>
</dbReference>
<evidence type="ECO:0000256" key="6">
    <source>
        <dbReference type="ARBA" id="ARBA00042087"/>
    </source>
</evidence>
<dbReference type="GO" id="GO:0047890">
    <property type="term" value="F:flavanone 4-reductase activity"/>
    <property type="evidence" value="ECO:0007669"/>
    <property type="project" value="UniProtKB-EC"/>
</dbReference>
<dbReference type="EMBL" id="EF085297">
    <property type="protein sequence ID" value="ABK24604.1"/>
    <property type="molecule type" value="mRNA"/>
</dbReference>
<sequence>MLGSLTKPHITVFQRHRFTYSSAIILYDKSLETHNKSRRSSLVFRSRAEKTSSKRFGIFARRLIKDPAMAFGEEKNPLPQETPLNPQLHRGTVCVTGAAGFIGSWLIMRLLERGYTVRATVRDTGKPLKTKHLLDLPGANERLTLWKADLDDEGSFDAAVDGCEGVFHVATPMDFESEDPENDIIKPTVNGVLNVMKSCAKAKSVKRVVFTSSAGTVNFTDDFQTPGKVFDESCWTNVDLCRKVKMTGWMYFVSKTLAEKAAWDFAEENKIDLLTVIPTLVVGPFIMQTMPPSMITALALLTRNEPHYMILRQVQLVHLDDLCMSHIFVYEHPEAKGRYISSTCDATIVQVAKMLAQKYPEYNVPTKFKDADESLPAVPFSSKKLLDLGFKFNYTMEEMFDGAIQCCREKGLLPEKASF</sequence>
<accession>A9NVE3</accession>
<comment type="catalytic activity">
    <reaction evidence="7">
        <text>(2S)-flavan-4-ol + NADP(+) = (2S)-flavanone + NADPH + H(+)</text>
        <dbReference type="Rhea" id="RHEA:11228"/>
        <dbReference type="ChEBI" id="CHEBI:15378"/>
        <dbReference type="ChEBI" id="CHEBI:15605"/>
        <dbReference type="ChEBI" id="CHEBI:15606"/>
        <dbReference type="ChEBI" id="CHEBI:57783"/>
        <dbReference type="ChEBI" id="CHEBI:58349"/>
        <dbReference type="EC" id="1.1.1.234"/>
    </reaction>
</comment>
<protein>
    <recommendedName>
        <fullName evidence="6">Flavanone 4-reductase</fullName>
        <ecNumber evidence="5">1.1.1.219</ecNumber>
        <ecNumber evidence="4">1.1.1.234</ecNumber>
    </recommendedName>
</protein>
<evidence type="ECO:0000256" key="5">
    <source>
        <dbReference type="ARBA" id="ARBA00039057"/>
    </source>
</evidence>
<dbReference type="PANTHER" id="PTHR10366">
    <property type="entry name" value="NAD DEPENDENT EPIMERASE/DEHYDRATASE"/>
    <property type="match status" value="1"/>
</dbReference>
<dbReference type="AlphaFoldDB" id="A9NVE3"/>
<evidence type="ECO:0000256" key="2">
    <source>
        <dbReference type="ARBA" id="ARBA00023241"/>
    </source>
</evidence>
<comment type="catalytic activity">
    <reaction evidence="8">
        <text>a (2R,3S,4S)-leucoanthocyanidin + NADP(+) = a (2R,3R)-dihydroflavonol + NADPH + H(+)</text>
        <dbReference type="Rhea" id="RHEA:54444"/>
        <dbReference type="ChEBI" id="CHEBI:15378"/>
        <dbReference type="ChEBI" id="CHEBI:57783"/>
        <dbReference type="ChEBI" id="CHEBI:58349"/>
        <dbReference type="ChEBI" id="CHEBI:138176"/>
        <dbReference type="ChEBI" id="CHEBI:138188"/>
        <dbReference type="EC" id="1.1.1.219"/>
    </reaction>
</comment>
<proteinExistence type="evidence at transcript level"/>
<evidence type="ECO:0000256" key="8">
    <source>
        <dbReference type="ARBA" id="ARBA00049132"/>
    </source>
</evidence>
<evidence type="ECO:0000256" key="1">
    <source>
        <dbReference type="ARBA" id="ARBA00023002"/>
    </source>
</evidence>
<dbReference type="EC" id="1.1.1.234" evidence="4"/>
<dbReference type="FunFam" id="3.40.50.720:FF:000085">
    <property type="entry name" value="Dihydroflavonol reductase"/>
    <property type="match status" value="1"/>
</dbReference>